<protein>
    <submittedName>
        <fullName evidence="8">Uncharacterized protein</fullName>
    </submittedName>
</protein>
<evidence type="ECO:0000256" key="5">
    <source>
        <dbReference type="PROSITE-ProRule" id="PRU01248"/>
    </source>
</evidence>
<dbReference type="GO" id="GO:0015074">
    <property type="term" value="P:DNA integration"/>
    <property type="evidence" value="ECO:0007669"/>
    <property type="project" value="UniProtKB-KW"/>
</dbReference>
<keyword evidence="2" id="KW-0229">DNA integration</keyword>
<dbReference type="GO" id="GO:0006310">
    <property type="term" value="P:DNA recombination"/>
    <property type="evidence" value="ECO:0007669"/>
    <property type="project" value="UniProtKB-KW"/>
</dbReference>
<dbReference type="Gene3D" id="1.10.150.130">
    <property type="match status" value="1"/>
</dbReference>
<dbReference type="PANTHER" id="PTHR30349">
    <property type="entry name" value="PHAGE INTEGRASE-RELATED"/>
    <property type="match status" value="1"/>
</dbReference>
<dbReference type="InterPro" id="IPR002104">
    <property type="entry name" value="Integrase_catalytic"/>
</dbReference>
<name>A0A5K7XJ90_9BACT</name>
<proteinExistence type="inferred from homology"/>
<evidence type="ECO:0000256" key="1">
    <source>
        <dbReference type="ARBA" id="ARBA00008857"/>
    </source>
</evidence>
<dbReference type="InterPro" id="IPR011010">
    <property type="entry name" value="DNA_brk_join_enz"/>
</dbReference>
<evidence type="ECO:0000256" key="2">
    <source>
        <dbReference type="ARBA" id="ARBA00022908"/>
    </source>
</evidence>
<organism evidence="8 9">
    <name type="scientific">Lacipirellula parvula</name>
    <dbReference type="NCBI Taxonomy" id="2650471"/>
    <lineage>
        <taxon>Bacteria</taxon>
        <taxon>Pseudomonadati</taxon>
        <taxon>Planctomycetota</taxon>
        <taxon>Planctomycetia</taxon>
        <taxon>Pirellulales</taxon>
        <taxon>Lacipirellulaceae</taxon>
        <taxon>Lacipirellula</taxon>
    </lineage>
</organism>
<dbReference type="SUPFAM" id="SSF56349">
    <property type="entry name" value="DNA breaking-rejoining enzymes"/>
    <property type="match status" value="1"/>
</dbReference>
<evidence type="ECO:0000256" key="3">
    <source>
        <dbReference type="ARBA" id="ARBA00023125"/>
    </source>
</evidence>
<gene>
    <name evidence="8" type="ORF">PLANPX_4068</name>
</gene>
<evidence type="ECO:0000313" key="9">
    <source>
        <dbReference type="Proteomes" id="UP000326837"/>
    </source>
</evidence>
<dbReference type="Pfam" id="PF00589">
    <property type="entry name" value="Phage_integrase"/>
    <property type="match status" value="1"/>
</dbReference>
<comment type="similarity">
    <text evidence="1">Belongs to the 'phage' integrase family.</text>
</comment>
<dbReference type="Proteomes" id="UP000326837">
    <property type="component" value="Chromosome"/>
</dbReference>
<dbReference type="InterPro" id="IPR010998">
    <property type="entry name" value="Integrase_recombinase_N"/>
</dbReference>
<dbReference type="PROSITE" id="PS51898">
    <property type="entry name" value="TYR_RECOMBINASE"/>
    <property type="match status" value="1"/>
</dbReference>
<dbReference type="GO" id="GO:0003677">
    <property type="term" value="F:DNA binding"/>
    <property type="evidence" value="ECO:0007669"/>
    <property type="project" value="UniProtKB-UniRule"/>
</dbReference>
<feature type="domain" description="Core-binding (CB)" evidence="7">
    <location>
        <begin position="61"/>
        <end position="155"/>
    </location>
</feature>
<dbReference type="PANTHER" id="PTHR30349:SF64">
    <property type="entry name" value="PROPHAGE INTEGRASE INTD-RELATED"/>
    <property type="match status" value="1"/>
</dbReference>
<reference evidence="9" key="1">
    <citation type="submission" date="2019-10" db="EMBL/GenBank/DDBJ databases">
        <title>Lacipirellula parvula gen. nov., sp. nov., representing a lineage of planctomycetes widespread in freshwater anoxic habitats, and description of the family Lacipirellulaceae.</title>
        <authorList>
            <person name="Dedysh S.N."/>
            <person name="Kulichevskaya I.S."/>
            <person name="Beletsky A.V."/>
            <person name="Rakitin A.L."/>
            <person name="Mardanov A.V."/>
            <person name="Ivanova A.A."/>
            <person name="Saltykova V.X."/>
            <person name="Rijpstra W.I.C."/>
            <person name="Sinninghe Damste J.S."/>
            <person name="Ravin N.V."/>
        </authorList>
    </citation>
    <scope>NUCLEOTIDE SEQUENCE [LARGE SCALE GENOMIC DNA]</scope>
    <source>
        <strain evidence="9">PX69</strain>
    </source>
</reference>
<keyword evidence="3 5" id="KW-0238">DNA-binding</keyword>
<evidence type="ECO:0000313" key="8">
    <source>
        <dbReference type="EMBL" id="BBO34456.1"/>
    </source>
</evidence>
<dbReference type="Gene3D" id="1.10.443.10">
    <property type="entry name" value="Intergrase catalytic core"/>
    <property type="match status" value="1"/>
</dbReference>
<dbReference type="KEGG" id="lpav:PLANPX_4068"/>
<sequence>MASLVLRRKTWYITFRIAGQPRRYSTGCPEHDRIGAEIKLREHHLAAAHAGTRAQPKTPPRSLLETADAYWQYQRSRQMTEKQADGNRMRIRRLLAIMGTTDVSYITEAATQAALASLRRTPMSPRRKPEDMPLVSPRTRNTYLKSLQSLLTWGLRNKFIDSNPLAGMACENEQVDVRHARTAYTDDEFRGLYQAALTSNRVIEGIDGPTRALAYFIAAATGLSRSELASVSPNSFDLSGEHPVVKIRAAHSKRRRQDTLPLTSQLVSYLKLALRDLPADKLVFPGLEKRKTHVMIKKDLAEAGLDYQNADGEFRDWHALRHTYVSRAWKSGAAAHVVKELARHADIRTTLSYSHNSREELRAAVDAVPQLPI</sequence>
<evidence type="ECO:0000259" key="6">
    <source>
        <dbReference type="PROSITE" id="PS51898"/>
    </source>
</evidence>
<dbReference type="PROSITE" id="PS51900">
    <property type="entry name" value="CB"/>
    <property type="match status" value="1"/>
</dbReference>
<dbReference type="InterPro" id="IPR044068">
    <property type="entry name" value="CB"/>
</dbReference>
<dbReference type="AlphaFoldDB" id="A0A5K7XJ90"/>
<dbReference type="InterPro" id="IPR050090">
    <property type="entry name" value="Tyrosine_recombinase_XerCD"/>
</dbReference>
<keyword evidence="4" id="KW-0233">DNA recombination</keyword>
<dbReference type="InterPro" id="IPR013762">
    <property type="entry name" value="Integrase-like_cat_sf"/>
</dbReference>
<dbReference type="EMBL" id="AP021861">
    <property type="protein sequence ID" value="BBO34456.1"/>
    <property type="molecule type" value="Genomic_DNA"/>
</dbReference>
<evidence type="ECO:0000256" key="4">
    <source>
        <dbReference type="ARBA" id="ARBA00023172"/>
    </source>
</evidence>
<accession>A0A5K7XJ90</accession>
<keyword evidence="9" id="KW-1185">Reference proteome</keyword>
<evidence type="ECO:0000259" key="7">
    <source>
        <dbReference type="PROSITE" id="PS51900"/>
    </source>
</evidence>
<feature type="domain" description="Tyr recombinase" evidence="6">
    <location>
        <begin position="179"/>
        <end position="366"/>
    </location>
</feature>